<keyword evidence="4" id="KW-1185">Reference proteome</keyword>
<protein>
    <submittedName>
        <fullName evidence="3">Transcriptional regulator</fullName>
    </submittedName>
</protein>
<feature type="domain" description="Transcription regulator PadR C-terminal" evidence="2">
    <location>
        <begin position="89"/>
        <end position="173"/>
    </location>
</feature>
<dbReference type="InterPro" id="IPR005149">
    <property type="entry name" value="Tscrpt_reg_PadR_N"/>
</dbReference>
<dbReference type="EMBL" id="LIUT01000001">
    <property type="protein sequence ID" value="KOR88897.1"/>
    <property type="molecule type" value="Genomic_DNA"/>
</dbReference>
<dbReference type="PANTHER" id="PTHR43252">
    <property type="entry name" value="TRANSCRIPTIONAL REGULATOR YQJI"/>
    <property type="match status" value="1"/>
</dbReference>
<proteinExistence type="predicted"/>
<dbReference type="Proteomes" id="UP000036932">
    <property type="component" value="Unassembled WGS sequence"/>
</dbReference>
<dbReference type="Gene3D" id="1.10.10.10">
    <property type="entry name" value="Winged helix-like DNA-binding domain superfamily/Winged helix DNA-binding domain"/>
    <property type="match status" value="1"/>
</dbReference>
<sequence>MNTLSYGLLGLLARKESSGYDLMLRIQPFWQAKHSQIYPLLSRMEEKHLLSSHWVQQSDKPDKKIYAITEKGMQKLREWMYQPIAPAVTKDELSLRTFCLWLTETGIAIDIFEDRRIGYLEKQRYYEQILEGIPEDTRQIGSKAFSNYILATKGLLMAETELKWCDWVLELLRQQQSITNSDHGRTKFETLS</sequence>
<dbReference type="PATRIC" id="fig|1705565.3.peg.3263"/>
<dbReference type="Pfam" id="PF10400">
    <property type="entry name" value="Vir_act_alpha_C"/>
    <property type="match status" value="1"/>
</dbReference>
<reference evidence="4" key="1">
    <citation type="submission" date="2015-08" db="EMBL/GenBank/DDBJ databases">
        <title>Genome sequencing project for genomic taxonomy and phylogenomics of Bacillus-like bacteria.</title>
        <authorList>
            <person name="Liu B."/>
            <person name="Wang J."/>
            <person name="Zhu Y."/>
            <person name="Liu G."/>
            <person name="Chen Q."/>
            <person name="Chen Z."/>
            <person name="Lan J."/>
            <person name="Che J."/>
            <person name="Ge C."/>
            <person name="Shi H."/>
            <person name="Pan Z."/>
            <person name="Liu X."/>
        </authorList>
    </citation>
    <scope>NUCLEOTIDE SEQUENCE [LARGE SCALE GENOMIC DNA]</scope>
    <source>
        <strain evidence="4">FJAT-22460</strain>
    </source>
</reference>
<dbReference type="SUPFAM" id="SSF46785">
    <property type="entry name" value="Winged helix' DNA-binding domain"/>
    <property type="match status" value="1"/>
</dbReference>
<evidence type="ECO:0000259" key="2">
    <source>
        <dbReference type="Pfam" id="PF10400"/>
    </source>
</evidence>
<dbReference type="OrthoDB" id="9783723at2"/>
<dbReference type="RefSeq" id="WP_053493849.1">
    <property type="nucleotide sequence ID" value="NZ_LIUT01000001.1"/>
</dbReference>
<feature type="domain" description="Transcription regulator PadR N-terminal" evidence="1">
    <location>
        <begin position="8"/>
        <end position="78"/>
    </location>
</feature>
<evidence type="ECO:0000259" key="1">
    <source>
        <dbReference type="Pfam" id="PF03551"/>
    </source>
</evidence>
<dbReference type="Gene3D" id="6.10.140.190">
    <property type="match status" value="1"/>
</dbReference>
<comment type="caution">
    <text evidence="3">The sequence shown here is derived from an EMBL/GenBank/DDBJ whole genome shotgun (WGS) entry which is preliminary data.</text>
</comment>
<name>A0A0M1P3D5_9BACL</name>
<dbReference type="PANTHER" id="PTHR43252:SF4">
    <property type="entry name" value="TRANSCRIPTIONAL REGULATORY PROTEIN"/>
    <property type="match status" value="1"/>
</dbReference>
<dbReference type="InterPro" id="IPR036388">
    <property type="entry name" value="WH-like_DNA-bd_sf"/>
</dbReference>
<dbReference type="InterPro" id="IPR036390">
    <property type="entry name" value="WH_DNA-bd_sf"/>
</dbReference>
<dbReference type="InterPro" id="IPR018309">
    <property type="entry name" value="Tscrpt_reg_PadR_C"/>
</dbReference>
<accession>A0A0M1P3D5</accession>
<organism evidence="3 4">
    <name type="scientific">Paenibacillus solani</name>
    <dbReference type="NCBI Taxonomy" id="1705565"/>
    <lineage>
        <taxon>Bacteria</taxon>
        <taxon>Bacillati</taxon>
        <taxon>Bacillota</taxon>
        <taxon>Bacilli</taxon>
        <taxon>Bacillales</taxon>
        <taxon>Paenibacillaceae</taxon>
        <taxon>Paenibacillus</taxon>
    </lineage>
</organism>
<dbReference type="Pfam" id="PF03551">
    <property type="entry name" value="PadR"/>
    <property type="match status" value="1"/>
</dbReference>
<gene>
    <name evidence="3" type="ORF">AM231_06780</name>
</gene>
<evidence type="ECO:0000313" key="4">
    <source>
        <dbReference type="Proteomes" id="UP000036932"/>
    </source>
</evidence>
<dbReference type="AlphaFoldDB" id="A0A0M1P3D5"/>
<evidence type="ECO:0000313" key="3">
    <source>
        <dbReference type="EMBL" id="KOR88897.1"/>
    </source>
</evidence>